<evidence type="ECO:0000256" key="1">
    <source>
        <dbReference type="SAM" id="MobiDB-lite"/>
    </source>
</evidence>
<evidence type="ECO:0000259" key="2">
    <source>
        <dbReference type="Pfam" id="PF06259"/>
    </source>
</evidence>
<feature type="domain" description="DUF1023" evidence="2">
    <location>
        <begin position="321"/>
        <end position="493"/>
    </location>
</feature>
<dbReference type="SUPFAM" id="SSF140453">
    <property type="entry name" value="EsxAB dimer-like"/>
    <property type="match status" value="1"/>
</dbReference>
<dbReference type="OrthoDB" id="5969911at2"/>
<accession>A0A1A3HGX2</accession>
<feature type="region of interest" description="Disordered" evidence="1">
    <location>
        <begin position="1"/>
        <end position="21"/>
    </location>
</feature>
<dbReference type="EMBL" id="LZLC01000003">
    <property type="protein sequence ID" value="OBJ46914.1"/>
    <property type="molecule type" value="Genomic_DNA"/>
</dbReference>
<dbReference type="ESTHER" id="9myco-a0a1a3hgx2">
    <property type="family name" value="Duf_1023"/>
</dbReference>
<dbReference type="AlphaFoldDB" id="A0A1A3HGX2"/>
<organism evidence="3 4">
    <name type="scientific">Mycolicibacterium mucogenicum</name>
    <name type="common">Mycobacterium mucogenicum</name>
    <dbReference type="NCBI Taxonomy" id="56689"/>
    <lineage>
        <taxon>Bacteria</taxon>
        <taxon>Bacillati</taxon>
        <taxon>Actinomycetota</taxon>
        <taxon>Actinomycetes</taxon>
        <taxon>Mycobacteriales</taxon>
        <taxon>Mycobacteriaceae</taxon>
        <taxon>Mycolicibacterium</taxon>
    </lineage>
</organism>
<sequence length="605" mass="63997">MPQVQASRPEALTEAAGELGQKASGLATQIDTQRATIARLRTQWQGTASDAAVAKAEPTLARMQSVHDALTRAQPVLRDGGGRLGQTRTGLLGAVSQLQGQGWQVSSDGTVSVRPGGPLDQFAKSSPVAAMQILQLAAANSVDLKTRLAEFDTTDRELDQNLRRAVAGLGDTPRARGIGDLPQDVPYDTGAEIPVGKSAEEVDKWWQSLPQDKKDYYLQHWPDKLGNLNGIPIADRSTANKTILQQDLDRPAQVAAARGVTKEEVLAHPEKYGMAGQMMTRYNNALKVQEALDKDAATAHYPNEQTPEILLMKYDPEAFDGEGAAAIAIGNPDKAANTTVMVSGLTTSVAGGTLSDGTGVNVFNEANLADPNNSTAVVQWMGYNAPDIDLDLDTNAIGVSEPFMARAGAQLLAPDVNALAVTHEGNPAHTTVIGHSYGSTTVADAAAGYGMRADDIVLVGCPGTDLARSAADFHLPPDGHLYVGSASTDFVTGLGREHMNIPGVGLGNDPAMDGYGSTRFHAEVAKIGINPLDEHTSYFVEGSESLYSIADIVSGHGDQLQQHGMTADHRVKTPSLPFPIPVGPPSVVIDPELVHRSNNEHHHQG</sequence>
<dbReference type="InterPro" id="IPR029058">
    <property type="entry name" value="AB_hydrolase_fold"/>
</dbReference>
<protein>
    <recommendedName>
        <fullName evidence="2">DUF1023 domain-containing protein</fullName>
    </recommendedName>
</protein>
<comment type="caution">
    <text evidence="3">The sequence shown here is derived from an EMBL/GenBank/DDBJ whole genome shotgun (WGS) entry which is preliminary data.</text>
</comment>
<proteinExistence type="predicted"/>
<dbReference type="Proteomes" id="UP000093898">
    <property type="component" value="Unassembled WGS sequence"/>
</dbReference>
<name>A0A1A3HGX2_MYCMU</name>
<dbReference type="InterPro" id="IPR010310">
    <property type="entry name" value="T7SS_ESAT-6-like"/>
</dbReference>
<dbReference type="InterPro" id="IPR036689">
    <property type="entry name" value="ESAT-6-like_sf"/>
</dbReference>
<reference evidence="3 4" key="1">
    <citation type="submission" date="2016-06" db="EMBL/GenBank/DDBJ databases">
        <authorList>
            <person name="Kjaerup R.B."/>
            <person name="Dalgaard T.S."/>
            <person name="Juul-Madsen H.R."/>
        </authorList>
    </citation>
    <scope>NUCLEOTIDE SEQUENCE [LARGE SCALE GENOMIC DNA]</scope>
    <source>
        <strain evidence="3 4">1127319.6</strain>
    </source>
</reference>
<dbReference type="Pfam" id="PF06259">
    <property type="entry name" value="Abhydrolase_8"/>
    <property type="match status" value="1"/>
</dbReference>
<gene>
    <name evidence="3" type="ORF">A5630_10815</name>
</gene>
<dbReference type="Pfam" id="PF06013">
    <property type="entry name" value="WXG100"/>
    <property type="match status" value="1"/>
</dbReference>
<dbReference type="Gene3D" id="1.10.287.1060">
    <property type="entry name" value="ESAT-6-like"/>
    <property type="match status" value="1"/>
</dbReference>
<evidence type="ECO:0000313" key="4">
    <source>
        <dbReference type="Proteomes" id="UP000093898"/>
    </source>
</evidence>
<dbReference type="InterPro" id="IPR010427">
    <property type="entry name" value="DUF1023"/>
</dbReference>
<evidence type="ECO:0000313" key="3">
    <source>
        <dbReference type="EMBL" id="OBJ46914.1"/>
    </source>
</evidence>
<dbReference type="SUPFAM" id="SSF53474">
    <property type="entry name" value="alpha/beta-Hydrolases"/>
    <property type="match status" value="1"/>
</dbReference>